<protein>
    <submittedName>
        <fullName evidence="1">Uncharacterized protein</fullName>
    </submittedName>
</protein>
<keyword evidence="2" id="KW-1185">Reference proteome</keyword>
<proteinExistence type="predicted"/>
<dbReference type="EMBL" id="JAHRIQ010107093">
    <property type="protein sequence ID" value="MEQ2256428.1"/>
    <property type="molecule type" value="Genomic_DNA"/>
</dbReference>
<comment type="caution">
    <text evidence="1">The sequence shown here is derived from an EMBL/GenBank/DDBJ whole genome shotgun (WGS) entry which is preliminary data.</text>
</comment>
<name>A0ABV0VGP7_9TELE</name>
<evidence type="ECO:0000313" key="2">
    <source>
        <dbReference type="Proteomes" id="UP001482620"/>
    </source>
</evidence>
<reference evidence="1 2" key="1">
    <citation type="submission" date="2021-06" db="EMBL/GenBank/DDBJ databases">
        <authorList>
            <person name="Palmer J.M."/>
        </authorList>
    </citation>
    <scope>NUCLEOTIDE SEQUENCE [LARGE SCALE GENOMIC DNA]</scope>
    <source>
        <strain evidence="2">if_2019</strain>
        <tissue evidence="1">Muscle</tissue>
    </source>
</reference>
<gene>
    <name evidence="1" type="ORF">ILYODFUR_024105</name>
</gene>
<organism evidence="1 2">
    <name type="scientific">Ilyodon furcidens</name>
    <name type="common">goldbreast splitfin</name>
    <dbReference type="NCBI Taxonomy" id="33524"/>
    <lineage>
        <taxon>Eukaryota</taxon>
        <taxon>Metazoa</taxon>
        <taxon>Chordata</taxon>
        <taxon>Craniata</taxon>
        <taxon>Vertebrata</taxon>
        <taxon>Euteleostomi</taxon>
        <taxon>Actinopterygii</taxon>
        <taxon>Neopterygii</taxon>
        <taxon>Teleostei</taxon>
        <taxon>Neoteleostei</taxon>
        <taxon>Acanthomorphata</taxon>
        <taxon>Ovalentaria</taxon>
        <taxon>Atherinomorphae</taxon>
        <taxon>Cyprinodontiformes</taxon>
        <taxon>Goodeidae</taxon>
        <taxon>Ilyodon</taxon>
    </lineage>
</organism>
<evidence type="ECO:0000313" key="1">
    <source>
        <dbReference type="EMBL" id="MEQ2256428.1"/>
    </source>
</evidence>
<accession>A0ABV0VGP7</accession>
<dbReference type="Proteomes" id="UP001482620">
    <property type="component" value="Unassembled WGS sequence"/>
</dbReference>
<sequence length="68" mass="7489">MNFTPFDQTSFRLAGQGCKRRCTYCGGISLEEAGRATGTAAFCFSLGQLRNGIIQVVLYCDLYVRSKP</sequence>